<feature type="transmembrane region" description="Helical" evidence="2">
    <location>
        <begin position="394"/>
        <end position="417"/>
    </location>
</feature>
<feature type="region of interest" description="Disordered" evidence="1">
    <location>
        <begin position="707"/>
        <end position="784"/>
    </location>
</feature>
<organism evidence="3 4">
    <name type="scientific">Sporormia fimetaria CBS 119925</name>
    <dbReference type="NCBI Taxonomy" id="1340428"/>
    <lineage>
        <taxon>Eukaryota</taxon>
        <taxon>Fungi</taxon>
        <taxon>Dikarya</taxon>
        <taxon>Ascomycota</taxon>
        <taxon>Pezizomycotina</taxon>
        <taxon>Dothideomycetes</taxon>
        <taxon>Pleosporomycetidae</taxon>
        <taxon>Pleosporales</taxon>
        <taxon>Sporormiaceae</taxon>
        <taxon>Sporormia</taxon>
    </lineage>
</organism>
<feature type="compositionally biased region" description="Polar residues" evidence="1">
    <location>
        <begin position="803"/>
        <end position="817"/>
    </location>
</feature>
<evidence type="ECO:0000256" key="1">
    <source>
        <dbReference type="SAM" id="MobiDB-lite"/>
    </source>
</evidence>
<reference evidence="3" key="1">
    <citation type="journal article" date="2020" name="Stud. Mycol.">
        <title>101 Dothideomycetes genomes: a test case for predicting lifestyles and emergence of pathogens.</title>
        <authorList>
            <person name="Haridas S."/>
            <person name="Albert R."/>
            <person name="Binder M."/>
            <person name="Bloem J."/>
            <person name="Labutti K."/>
            <person name="Salamov A."/>
            <person name="Andreopoulos B."/>
            <person name="Baker S."/>
            <person name="Barry K."/>
            <person name="Bills G."/>
            <person name="Bluhm B."/>
            <person name="Cannon C."/>
            <person name="Castanera R."/>
            <person name="Culley D."/>
            <person name="Daum C."/>
            <person name="Ezra D."/>
            <person name="Gonzalez J."/>
            <person name="Henrissat B."/>
            <person name="Kuo A."/>
            <person name="Liang C."/>
            <person name="Lipzen A."/>
            <person name="Lutzoni F."/>
            <person name="Magnuson J."/>
            <person name="Mondo S."/>
            <person name="Nolan M."/>
            <person name="Ohm R."/>
            <person name="Pangilinan J."/>
            <person name="Park H.-J."/>
            <person name="Ramirez L."/>
            <person name="Alfaro M."/>
            <person name="Sun H."/>
            <person name="Tritt A."/>
            <person name="Yoshinaga Y."/>
            <person name="Zwiers L.-H."/>
            <person name="Turgeon B."/>
            <person name="Goodwin S."/>
            <person name="Spatafora J."/>
            <person name="Crous P."/>
            <person name="Grigoriev I."/>
        </authorList>
    </citation>
    <scope>NUCLEOTIDE SEQUENCE</scope>
    <source>
        <strain evidence="3">CBS 119925</strain>
    </source>
</reference>
<keyword evidence="4" id="KW-1185">Reference proteome</keyword>
<gene>
    <name evidence="3" type="ORF">M011DRAFT_43793</name>
</gene>
<sequence>MLSFEECAAKYASNTTLQERWKWEGELLGIPVNNVTNSSRNATSQITRAGCLAVCGTGTDYYPWQDVSNTITTWILPVVGTLLQAPFESNATRRTLLAITRWVGSPIASLSYVLWNIKVSAKAALMVDMAVKYDDDTSDSRGDFASMRDSMYLLLVMNQYTVRSANHQVAKEAEGLLRIVLFSKDLVLTDTDKSLWEMRRILAREVREMRRRGAVPAFVSTLWFLFAFALSIQDAFGDLGGNATAHDLALGCLLAWFPILIMGSIVDRNPIAAEPIRKKLNALVDHVRHALSDPQHCEHFINTFREEPRFPMLRTKVQNVVRNSKYMKNFFSDFAGQARVRWHYGAAHPILSDIEDCYIAKKGRNWLKNEDEARASLVLGPVNEGLVWFDIREFWQIASAIIIVGGSCGGAFILSFFTPTVGLGCRSGGYTIFFCIALGLLVFEMTIWLLLSPNQALTSDHGMWRSLRRTASDLGDRGAELLIGCAVWVALLFPWKDTLAVKGYVKDTAQDIREWSPERKWEVLFFRPVETFNTIWLVYIVFAQVFGGYRTCECVTSGWAGGGGYLDFNVQDTSNSHWVLWYWTTGTLLTGLVLAFSMFYITVEWCQQSFLSTEDYDAAMQGLRMTRKFRHWTFIFRRISRVLSKITLDPLEKLLLKEPQNTLLWAKGYTWDPQVNPVHSQAVRPEMSSIAAQDLSPSIQVSDYDTIAPHGATQGTPAMALSPFSPASPPFRPRPRTESDVTLSAVLGHRISRPSNESSQPLMQRSSEDRSSGEGRASSDGRPSFEAAISPVALQGQSNWSVESASLSGQEISASLHSRQRYQRADSDSGKVPDDVVAAAQGDLGIRYSVRGEDLEMGDYR</sequence>
<evidence type="ECO:0000313" key="4">
    <source>
        <dbReference type="Proteomes" id="UP000799440"/>
    </source>
</evidence>
<dbReference type="Proteomes" id="UP000799440">
    <property type="component" value="Unassembled WGS sequence"/>
</dbReference>
<feature type="compositionally biased region" description="Polar residues" evidence="1">
    <location>
        <begin position="753"/>
        <end position="764"/>
    </location>
</feature>
<evidence type="ECO:0000256" key="2">
    <source>
        <dbReference type="SAM" id="Phobius"/>
    </source>
</evidence>
<accession>A0A6A6VCW5</accession>
<dbReference type="EMBL" id="MU006572">
    <property type="protein sequence ID" value="KAF2747430.1"/>
    <property type="molecule type" value="Genomic_DNA"/>
</dbReference>
<feature type="transmembrane region" description="Helical" evidence="2">
    <location>
        <begin position="429"/>
        <end position="451"/>
    </location>
</feature>
<feature type="transmembrane region" description="Helical" evidence="2">
    <location>
        <begin position="214"/>
        <end position="236"/>
    </location>
</feature>
<proteinExistence type="predicted"/>
<feature type="compositionally biased region" description="Basic and acidic residues" evidence="1">
    <location>
        <begin position="823"/>
        <end position="834"/>
    </location>
</feature>
<feature type="compositionally biased region" description="Basic and acidic residues" evidence="1">
    <location>
        <begin position="766"/>
        <end position="779"/>
    </location>
</feature>
<dbReference type="OrthoDB" id="5392263at2759"/>
<dbReference type="AlphaFoldDB" id="A0A6A6VCW5"/>
<keyword evidence="2" id="KW-1133">Transmembrane helix</keyword>
<evidence type="ECO:0000313" key="3">
    <source>
        <dbReference type="EMBL" id="KAF2747430.1"/>
    </source>
</evidence>
<feature type="transmembrane region" description="Helical" evidence="2">
    <location>
        <begin position="248"/>
        <end position="266"/>
    </location>
</feature>
<protein>
    <submittedName>
        <fullName evidence="3">Uncharacterized protein</fullName>
    </submittedName>
</protein>
<name>A0A6A6VCW5_9PLEO</name>
<keyword evidence="2" id="KW-0472">Membrane</keyword>
<feature type="transmembrane region" description="Helical" evidence="2">
    <location>
        <begin position="580"/>
        <end position="601"/>
    </location>
</feature>
<keyword evidence="2" id="KW-0812">Transmembrane</keyword>
<feature type="region of interest" description="Disordered" evidence="1">
    <location>
        <begin position="803"/>
        <end position="834"/>
    </location>
</feature>